<gene>
    <name evidence="2" type="ORF">EYF80_011712</name>
</gene>
<accession>A0A4Z2IIW4</accession>
<protein>
    <submittedName>
        <fullName evidence="2">Uncharacterized protein</fullName>
    </submittedName>
</protein>
<dbReference type="EMBL" id="SRLO01000077">
    <property type="protein sequence ID" value="TNN77960.1"/>
    <property type="molecule type" value="Genomic_DNA"/>
</dbReference>
<feature type="region of interest" description="Disordered" evidence="1">
    <location>
        <begin position="1"/>
        <end position="21"/>
    </location>
</feature>
<evidence type="ECO:0000256" key="1">
    <source>
        <dbReference type="SAM" id="MobiDB-lite"/>
    </source>
</evidence>
<evidence type="ECO:0000313" key="2">
    <source>
        <dbReference type="EMBL" id="TNN77960.1"/>
    </source>
</evidence>
<proteinExistence type="predicted"/>
<dbReference type="AlphaFoldDB" id="A0A4Z2IIW4"/>
<organism evidence="2 3">
    <name type="scientific">Liparis tanakae</name>
    <name type="common">Tanaka's snailfish</name>
    <dbReference type="NCBI Taxonomy" id="230148"/>
    <lineage>
        <taxon>Eukaryota</taxon>
        <taxon>Metazoa</taxon>
        <taxon>Chordata</taxon>
        <taxon>Craniata</taxon>
        <taxon>Vertebrata</taxon>
        <taxon>Euteleostomi</taxon>
        <taxon>Actinopterygii</taxon>
        <taxon>Neopterygii</taxon>
        <taxon>Teleostei</taxon>
        <taxon>Neoteleostei</taxon>
        <taxon>Acanthomorphata</taxon>
        <taxon>Eupercaria</taxon>
        <taxon>Perciformes</taxon>
        <taxon>Cottioidei</taxon>
        <taxon>Cottales</taxon>
        <taxon>Liparidae</taxon>
        <taxon>Liparis</taxon>
    </lineage>
</organism>
<dbReference type="Proteomes" id="UP000314294">
    <property type="component" value="Unassembled WGS sequence"/>
</dbReference>
<reference evidence="2 3" key="1">
    <citation type="submission" date="2019-03" db="EMBL/GenBank/DDBJ databases">
        <title>First draft genome of Liparis tanakae, snailfish: a comprehensive survey of snailfish specific genes.</title>
        <authorList>
            <person name="Kim W."/>
            <person name="Song I."/>
            <person name="Jeong J.-H."/>
            <person name="Kim D."/>
            <person name="Kim S."/>
            <person name="Ryu S."/>
            <person name="Song J.Y."/>
            <person name="Lee S.K."/>
        </authorList>
    </citation>
    <scope>NUCLEOTIDE SEQUENCE [LARGE SCALE GENOMIC DNA]</scope>
    <source>
        <tissue evidence="2">Muscle</tissue>
    </source>
</reference>
<name>A0A4Z2IIW4_9TELE</name>
<sequence length="194" mass="21387">MPTTASSTGNTAHGELHSSLTMGMETQPVWLTLGRRSKRHILQGRLQMEDGIWRTPPGHCMVRTCERRRGGEETRRHGRTLERKTGVCEDRYVDLITSRGPNEALRGPGGTGSHTCVRRHSPRGWGLTSTDAQRGRGGEGQRGGALPSAWSLAPDDLQVVRDAPHMLFFYRAGVCVSSERRIWDTGCKNSAVAL</sequence>
<feature type="region of interest" description="Disordered" evidence="1">
    <location>
        <begin position="99"/>
        <end position="149"/>
    </location>
</feature>
<evidence type="ECO:0000313" key="3">
    <source>
        <dbReference type="Proteomes" id="UP000314294"/>
    </source>
</evidence>
<feature type="compositionally biased region" description="Polar residues" evidence="1">
    <location>
        <begin position="1"/>
        <end position="11"/>
    </location>
</feature>
<keyword evidence="3" id="KW-1185">Reference proteome</keyword>
<comment type="caution">
    <text evidence="2">The sequence shown here is derived from an EMBL/GenBank/DDBJ whole genome shotgun (WGS) entry which is preliminary data.</text>
</comment>